<evidence type="ECO:0000313" key="6">
    <source>
        <dbReference type="Proteomes" id="UP000596427"/>
    </source>
</evidence>
<keyword evidence="3" id="KW-0813">Transport</keyword>
<organism evidence="5 6">
    <name type="scientific">Xanthobacter dioxanivorans</name>
    <dbReference type="NCBI Taxonomy" id="2528964"/>
    <lineage>
        <taxon>Bacteria</taxon>
        <taxon>Pseudomonadati</taxon>
        <taxon>Pseudomonadota</taxon>
        <taxon>Alphaproteobacteria</taxon>
        <taxon>Hyphomicrobiales</taxon>
        <taxon>Xanthobacteraceae</taxon>
        <taxon>Xanthobacter</taxon>
    </lineage>
</organism>
<sequence>MAAAQDKAAQDKTVRIGVLTDLSSLYSDITGAGSILAAEMAVELSGLRQKGWKIEIVSSDHQNKADVGSNIARQWYDTGGVDVIVDVPNSAVALAVSNLTRDKNRVFLNAGAATSDLTDRSCTPNTVHWSFDTYMLAHGTGSGMTKAGGDTWFFIAADYAFGASLERDTSAVVTALGGKVLGSVRHPPNLQDYSSLMLAAQASKAKVIGLANGGGDTINSVKQAKEFGIVQGGQKLSPLLMFITDVHALGLPIAQGLTFTESFYWDLNDGARQFSKAFASRGRNKAMPTMAQAGVASSLIHYLKALDAMGANSHDGAAIVAKMKEMPTDDPLFGAGRVRADGRKIHPAYLFEVKTPAESKGPWDYYKLVATIPAEEAFLDIAKSKCPLVAK</sequence>
<dbReference type="GO" id="GO:0006865">
    <property type="term" value="P:amino acid transport"/>
    <property type="evidence" value="ECO:0007669"/>
    <property type="project" value="UniProtKB-KW"/>
</dbReference>
<dbReference type="CDD" id="cd06327">
    <property type="entry name" value="PBP1_SBP-like"/>
    <property type="match status" value="1"/>
</dbReference>
<dbReference type="KEGG" id="xdi:EZH22_02690"/>
<proteinExistence type="inferred from homology"/>
<name>A0A974SKF7_9HYPH</name>
<accession>A0A974SKF7</accession>
<dbReference type="InterPro" id="IPR028082">
    <property type="entry name" value="Peripla_BP_I"/>
</dbReference>
<gene>
    <name evidence="5" type="ORF">EZH22_02690</name>
</gene>
<evidence type="ECO:0000256" key="2">
    <source>
        <dbReference type="ARBA" id="ARBA00022729"/>
    </source>
</evidence>
<reference evidence="5 6" key="1">
    <citation type="submission" date="2020-10" db="EMBL/GenBank/DDBJ databases">
        <title>Degradation of 1,4-Dioxane by Xanthobacter sp. YN2, via a Novel Group-2 Soluble Di-Iron Monooxygenase.</title>
        <authorList>
            <person name="Ma F."/>
            <person name="Wang Y."/>
            <person name="Yang J."/>
            <person name="Guo H."/>
            <person name="Su D."/>
            <person name="Yu L."/>
        </authorList>
    </citation>
    <scope>NUCLEOTIDE SEQUENCE [LARGE SCALE GENOMIC DNA]</scope>
    <source>
        <strain evidence="5 6">YN2</strain>
    </source>
</reference>
<dbReference type="Proteomes" id="UP000596427">
    <property type="component" value="Chromosome"/>
</dbReference>
<dbReference type="Gene3D" id="3.40.50.2300">
    <property type="match status" value="2"/>
</dbReference>
<dbReference type="EMBL" id="CP063362">
    <property type="protein sequence ID" value="QRG09431.1"/>
    <property type="molecule type" value="Genomic_DNA"/>
</dbReference>
<comment type="similarity">
    <text evidence="1">Belongs to the leucine-binding protein family.</text>
</comment>
<dbReference type="AlphaFoldDB" id="A0A974SKF7"/>
<evidence type="ECO:0000313" key="5">
    <source>
        <dbReference type="EMBL" id="QRG09431.1"/>
    </source>
</evidence>
<keyword evidence="6" id="KW-1185">Reference proteome</keyword>
<dbReference type="RefSeq" id="WP_203196348.1">
    <property type="nucleotide sequence ID" value="NZ_CP063362.1"/>
</dbReference>
<keyword evidence="3" id="KW-0029">Amino-acid transport</keyword>
<dbReference type="Pfam" id="PF13458">
    <property type="entry name" value="Peripla_BP_6"/>
    <property type="match status" value="1"/>
</dbReference>
<feature type="domain" description="Leucine-binding protein" evidence="4">
    <location>
        <begin position="13"/>
        <end position="354"/>
    </location>
</feature>
<dbReference type="PANTHER" id="PTHR30483">
    <property type="entry name" value="LEUCINE-SPECIFIC-BINDING PROTEIN"/>
    <property type="match status" value="1"/>
</dbReference>
<evidence type="ECO:0000256" key="1">
    <source>
        <dbReference type="ARBA" id="ARBA00010062"/>
    </source>
</evidence>
<keyword evidence="2" id="KW-0732">Signal</keyword>
<dbReference type="InterPro" id="IPR028081">
    <property type="entry name" value="Leu-bd"/>
</dbReference>
<dbReference type="InterPro" id="IPR051010">
    <property type="entry name" value="BCAA_transport"/>
</dbReference>
<protein>
    <submittedName>
        <fullName evidence="5">ABC transporter substrate-binding protein</fullName>
    </submittedName>
</protein>
<dbReference type="PANTHER" id="PTHR30483:SF6">
    <property type="entry name" value="PERIPLASMIC BINDING PROTEIN OF ABC TRANSPORTER FOR NATURAL AMINO ACIDS"/>
    <property type="match status" value="1"/>
</dbReference>
<evidence type="ECO:0000259" key="4">
    <source>
        <dbReference type="Pfam" id="PF13458"/>
    </source>
</evidence>
<evidence type="ECO:0000256" key="3">
    <source>
        <dbReference type="ARBA" id="ARBA00022970"/>
    </source>
</evidence>
<dbReference type="SUPFAM" id="SSF53822">
    <property type="entry name" value="Periplasmic binding protein-like I"/>
    <property type="match status" value="1"/>
</dbReference>